<feature type="chain" id="PRO_5035890030" evidence="1">
    <location>
        <begin position="25"/>
        <end position="282"/>
    </location>
</feature>
<proteinExistence type="predicted"/>
<evidence type="ECO:0000313" key="2">
    <source>
        <dbReference type="EMBL" id="MBP3942510.1"/>
    </source>
</evidence>
<sequence length="282" mass="30962">MKRQLLSLLTLSALSWSLWSTADAQVKLPPASSSQKIVQSVGIKNISLSYNRPNGNGRQVFGGLIPYNEVWRTGANNIPALTFEENVTIAGKPVPAGTYGILTIPGTKTWTVILSKNAQQWGAYKYAESEDLLRFQVTAETLSQAVETFQMSFDNVTDTSVELALAWDKTKVKFPIVVDQKAAIAASLKEAMQGEKKPYFAGAQYYLKNNLDINQALAWINEAQKENPKAPHIAYWKAKIQLKAGDKSGAKATALQGKNLAQEAKNPEYVKLNEQVLAEASK</sequence>
<gene>
    <name evidence="2" type="ORF">J5U18_02835</name>
</gene>
<organism evidence="2 3">
    <name type="scientific">Rhinopithecimicrobium faecis</name>
    <dbReference type="NCBI Taxonomy" id="2820698"/>
    <lineage>
        <taxon>Bacteria</taxon>
        <taxon>Pseudomonadati</taxon>
        <taxon>Bacteroidota</taxon>
        <taxon>Sphingobacteriia</taxon>
        <taxon>Sphingobacteriales</taxon>
        <taxon>Sphingobacteriaceae</taxon>
        <taxon>Rhinopithecimicrobium</taxon>
    </lineage>
</organism>
<dbReference type="Pfam" id="PF11138">
    <property type="entry name" value="DUF2911"/>
    <property type="match status" value="1"/>
</dbReference>
<accession>A0A8T4H5R4</accession>
<reference evidence="2" key="1">
    <citation type="submission" date="2021-03" db="EMBL/GenBank/DDBJ databases">
        <authorList>
            <person name="Lu T."/>
            <person name="Wang Q."/>
            <person name="Han X."/>
        </authorList>
    </citation>
    <scope>NUCLEOTIDE SEQUENCE</scope>
    <source>
        <strain evidence="2">WQ 2009</strain>
    </source>
</reference>
<feature type="signal peptide" evidence="1">
    <location>
        <begin position="1"/>
        <end position="24"/>
    </location>
</feature>
<keyword evidence="3" id="KW-1185">Reference proteome</keyword>
<keyword evidence="1" id="KW-0732">Signal</keyword>
<dbReference type="InterPro" id="IPR021314">
    <property type="entry name" value="DUF2911"/>
</dbReference>
<protein>
    <submittedName>
        <fullName evidence="2">DUF2911 domain-containing protein</fullName>
    </submittedName>
</protein>
<dbReference type="Proteomes" id="UP000679691">
    <property type="component" value="Unassembled WGS sequence"/>
</dbReference>
<evidence type="ECO:0000313" key="3">
    <source>
        <dbReference type="Proteomes" id="UP000679691"/>
    </source>
</evidence>
<evidence type="ECO:0000256" key="1">
    <source>
        <dbReference type="SAM" id="SignalP"/>
    </source>
</evidence>
<dbReference type="EMBL" id="JAGKSB010000002">
    <property type="protein sequence ID" value="MBP3942510.1"/>
    <property type="molecule type" value="Genomic_DNA"/>
</dbReference>
<dbReference type="AlphaFoldDB" id="A0A8T4H5R4"/>
<comment type="caution">
    <text evidence="2">The sequence shown here is derived from an EMBL/GenBank/DDBJ whole genome shotgun (WGS) entry which is preliminary data.</text>
</comment>
<dbReference type="RefSeq" id="WP_353545992.1">
    <property type="nucleotide sequence ID" value="NZ_JAGKSB010000002.1"/>
</dbReference>
<name>A0A8T4H5R4_9SPHI</name>